<feature type="chain" id="PRO_5042601254" evidence="4">
    <location>
        <begin position="22"/>
        <end position="355"/>
    </location>
</feature>
<dbReference type="InterPro" id="IPR013106">
    <property type="entry name" value="Ig_V-set"/>
</dbReference>
<evidence type="ECO:0000259" key="5">
    <source>
        <dbReference type="PROSITE" id="PS50835"/>
    </source>
</evidence>
<protein>
    <submittedName>
        <fullName evidence="7">Uncharacterized protein LOC100908782</fullName>
    </submittedName>
</protein>
<proteinExistence type="predicted"/>
<organism evidence="6 7">
    <name type="scientific">Galendromus occidentalis</name>
    <name type="common">western predatory mite</name>
    <dbReference type="NCBI Taxonomy" id="34638"/>
    <lineage>
        <taxon>Eukaryota</taxon>
        <taxon>Metazoa</taxon>
        <taxon>Ecdysozoa</taxon>
        <taxon>Arthropoda</taxon>
        <taxon>Chelicerata</taxon>
        <taxon>Arachnida</taxon>
        <taxon>Acari</taxon>
        <taxon>Parasitiformes</taxon>
        <taxon>Mesostigmata</taxon>
        <taxon>Gamasina</taxon>
        <taxon>Phytoseioidea</taxon>
        <taxon>Phytoseiidae</taxon>
        <taxon>Typhlodrominae</taxon>
        <taxon>Galendromus</taxon>
    </lineage>
</organism>
<keyword evidence="6" id="KW-1185">Reference proteome</keyword>
<evidence type="ECO:0000313" key="7">
    <source>
        <dbReference type="RefSeq" id="XP_028967018.1"/>
    </source>
</evidence>
<evidence type="ECO:0000256" key="4">
    <source>
        <dbReference type="SAM" id="SignalP"/>
    </source>
</evidence>
<keyword evidence="4" id="KW-0732">Signal</keyword>
<keyword evidence="2" id="KW-0472">Membrane</keyword>
<evidence type="ECO:0000256" key="1">
    <source>
        <dbReference type="ARBA" id="ARBA00022692"/>
    </source>
</evidence>
<dbReference type="PANTHER" id="PTHR21261:SF15">
    <property type="entry name" value="BEATEN PATH IIIA, ISOFORM D-RELATED"/>
    <property type="match status" value="1"/>
</dbReference>
<dbReference type="Pfam" id="PF08205">
    <property type="entry name" value="C2-set_2"/>
    <property type="match status" value="1"/>
</dbReference>
<name>A0AAJ7SFL6_9ACAR</name>
<dbReference type="Gene3D" id="2.60.40.10">
    <property type="entry name" value="Immunoglobulins"/>
    <property type="match status" value="2"/>
</dbReference>
<keyword evidence="2" id="KW-1133">Transmembrane helix</keyword>
<dbReference type="AlphaFoldDB" id="A0AAJ7SFL6"/>
<dbReference type="RefSeq" id="XP_028967018.1">
    <property type="nucleotide sequence ID" value="XM_029111185.1"/>
</dbReference>
<evidence type="ECO:0000256" key="2">
    <source>
        <dbReference type="ARBA" id="ARBA00022989"/>
    </source>
</evidence>
<feature type="signal peptide" evidence="4">
    <location>
        <begin position="1"/>
        <end position="21"/>
    </location>
</feature>
<dbReference type="InterPro" id="IPR007110">
    <property type="entry name" value="Ig-like_dom"/>
</dbReference>
<accession>A0AAJ7SFL6</accession>
<dbReference type="GeneID" id="100908782"/>
<evidence type="ECO:0000256" key="3">
    <source>
        <dbReference type="ARBA" id="ARBA00023157"/>
    </source>
</evidence>
<sequence length="355" mass="40156">MKYFLDNAILLSCTLVAAVRAATLRIRPVALGQAALLNCSSEHFEEISRIRWYRDGEEFFRYDRRSREKLLFELPGLVVDVPNSHDGFLRLKRTEPRSEGVFSCELTDSKFNVERADANLQLYVLPRDEPYVRGVRAHYHPWERLNATCELTARPQPQLSWIVDGHLPPANSVVREHSEEHNGLVSVVSELQFNISSLSKDELKVECRAKILDAFDRRTQRISAISPGAAEEDSSANGEDDDPGPVIYGGRSHYHIGDILNSTCVYSGNKPALLRWFLNDVEVPSGQLVHYVEGGSEAKSALGIRFKVKPSHFVDGRLTIRCDANLESVFATHKAVRKTKLRKKPYKSAHKRPHL</sequence>
<dbReference type="KEGG" id="goe:100908782"/>
<dbReference type="PROSITE" id="PS50835">
    <property type="entry name" value="IG_LIKE"/>
    <property type="match status" value="2"/>
</dbReference>
<dbReference type="SUPFAM" id="SSF48726">
    <property type="entry name" value="Immunoglobulin"/>
    <property type="match status" value="2"/>
</dbReference>
<dbReference type="Proteomes" id="UP000694867">
    <property type="component" value="Unplaced"/>
</dbReference>
<evidence type="ECO:0000313" key="6">
    <source>
        <dbReference type="Proteomes" id="UP000694867"/>
    </source>
</evidence>
<keyword evidence="1" id="KW-0812">Transmembrane</keyword>
<keyword evidence="3" id="KW-1015">Disulfide bond</keyword>
<feature type="domain" description="Ig-like" evidence="5">
    <location>
        <begin position="32"/>
        <end position="121"/>
    </location>
</feature>
<gene>
    <name evidence="7" type="primary">LOC100908782</name>
</gene>
<dbReference type="InterPro" id="IPR013783">
    <property type="entry name" value="Ig-like_fold"/>
</dbReference>
<reference evidence="7" key="1">
    <citation type="submission" date="2025-08" db="UniProtKB">
        <authorList>
            <consortium name="RefSeq"/>
        </authorList>
    </citation>
    <scope>IDENTIFICATION</scope>
</reference>
<dbReference type="CDD" id="cd00096">
    <property type="entry name" value="Ig"/>
    <property type="match status" value="1"/>
</dbReference>
<dbReference type="InterPro" id="IPR013162">
    <property type="entry name" value="CD80_C2-set"/>
</dbReference>
<dbReference type="InterPro" id="IPR036179">
    <property type="entry name" value="Ig-like_dom_sf"/>
</dbReference>
<dbReference type="PANTHER" id="PTHR21261">
    <property type="entry name" value="BEAT PROTEIN"/>
    <property type="match status" value="1"/>
</dbReference>
<feature type="domain" description="Ig-like" evidence="5">
    <location>
        <begin position="130"/>
        <end position="223"/>
    </location>
</feature>
<dbReference type="Pfam" id="PF07686">
    <property type="entry name" value="V-set"/>
    <property type="match status" value="1"/>
</dbReference>